<dbReference type="Pfam" id="PF12697">
    <property type="entry name" value="Abhydrolase_6"/>
    <property type="match status" value="2"/>
</dbReference>
<dbReference type="SUPFAM" id="SSF53474">
    <property type="entry name" value="alpha/beta-Hydrolases"/>
    <property type="match status" value="2"/>
</dbReference>
<keyword evidence="2" id="KW-0378">Hydrolase</keyword>
<dbReference type="PANTHER" id="PTHR43194:SF2">
    <property type="entry name" value="PEROXISOMAL MEMBRANE PROTEIN LPX1"/>
    <property type="match status" value="1"/>
</dbReference>
<evidence type="ECO:0000313" key="3">
    <source>
        <dbReference type="Proteomes" id="UP000053558"/>
    </source>
</evidence>
<gene>
    <name evidence="2" type="ORF">CONPUDRAFT_163154</name>
</gene>
<sequence>MASTTRASYSRFVLGPPESTKRALVLHDLTCSSQTMKHVAEGLASHGYLVTVPDFPGHGFAPRQESYSWEDMMEFVKSLLHETTYDLVVGHSMGGLLALRVLHQLPIIYATRQQPLRVVMVDIGISQSKEVVEPFITTFRSLTEHAPEPNLYMKSYPRWTRQDAMLQVLANELCDPEVVYPLLLKPDPWDFTQYLVDIPPCVQPTFVVGDPEVRGLCRVSVLDGYPNFKVKVITGSSHWIPYEFPEEPPTRLKHSPRPPLAMSYSSRHVIGSPESTKRALLLHGLTCSSHGMKSIAEGLASHGYLVTAPDYPGHGFAPRQASYSWDNLLDFVKSLLEETTYDLVIGHSMGALLLLRLVHQLPAAYAARNQPLRVVLIEPAVLLGKDTLEPLIGMFRNLTEKAPEPEFYAKLYPRWTKQDAMVHVLANELCDPEVVHPMLSKPDPWDFREYLIDIPSFVQATALLGDPEAGGLCRLSDFDDLPNLTAKIIPGVSHWVTYESPEEVVQASIR</sequence>
<evidence type="ECO:0000313" key="2">
    <source>
        <dbReference type="EMBL" id="EIW83890.1"/>
    </source>
</evidence>
<reference evidence="3" key="1">
    <citation type="journal article" date="2012" name="Science">
        <title>The Paleozoic origin of enzymatic lignin decomposition reconstructed from 31 fungal genomes.</title>
        <authorList>
            <person name="Floudas D."/>
            <person name="Binder M."/>
            <person name="Riley R."/>
            <person name="Barry K."/>
            <person name="Blanchette R.A."/>
            <person name="Henrissat B."/>
            <person name="Martinez A.T."/>
            <person name="Otillar R."/>
            <person name="Spatafora J.W."/>
            <person name="Yadav J.S."/>
            <person name="Aerts A."/>
            <person name="Benoit I."/>
            <person name="Boyd A."/>
            <person name="Carlson A."/>
            <person name="Copeland A."/>
            <person name="Coutinho P.M."/>
            <person name="de Vries R.P."/>
            <person name="Ferreira P."/>
            <person name="Findley K."/>
            <person name="Foster B."/>
            <person name="Gaskell J."/>
            <person name="Glotzer D."/>
            <person name="Gorecki P."/>
            <person name="Heitman J."/>
            <person name="Hesse C."/>
            <person name="Hori C."/>
            <person name="Igarashi K."/>
            <person name="Jurgens J.A."/>
            <person name="Kallen N."/>
            <person name="Kersten P."/>
            <person name="Kohler A."/>
            <person name="Kuees U."/>
            <person name="Kumar T.K.A."/>
            <person name="Kuo A."/>
            <person name="LaButti K."/>
            <person name="Larrondo L.F."/>
            <person name="Lindquist E."/>
            <person name="Ling A."/>
            <person name="Lombard V."/>
            <person name="Lucas S."/>
            <person name="Lundell T."/>
            <person name="Martin R."/>
            <person name="McLaughlin D.J."/>
            <person name="Morgenstern I."/>
            <person name="Morin E."/>
            <person name="Murat C."/>
            <person name="Nagy L.G."/>
            <person name="Nolan M."/>
            <person name="Ohm R.A."/>
            <person name="Patyshakuliyeva A."/>
            <person name="Rokas A."/>
            <person name="Ruiz-Duenas F.J."/>
            <person name="Sabat G."/>
            <person name="Salamov A."/>
            <person name="Samejima M."/>
            <person name="Schmutz J."/>
            <person name="Slot J.C."/>
            <person name="St John F."/>
            <person name="Stenlid J."/>
            <person name="Sun H."/>
            <person name="Sun S."/>
            <person name="Syed K."/>
            <person name="Tsang A."/>
            <person name="Wiebenga A."/>
            <person name="Young D."/>
            <person name="Pisabarro A."/>
            <person name="Eastwood D.C."/>
            <person name="Martin F."/>
            <person name="Cullen D."/>
            <person name="Grigoriev I.V."/>
            <person name="Hibbett D.S."/>
        </authorList>
    </citation>
    <scope>NUCLEOTIDE SEQUENCE [LARGE SCALE GENOMIC DNA]</scope>
    <source>
        <strain evidence="3">RWD-64-598 SS2</strain>
    </source>
</reference>
<accession>A0A5M3MXQ4</accession>
<feature type="domain" description="AB hydrolase-1" evidence="1">
    <location>
        <begin position="37"/>
        <end position="247"/>
    </location>
</feature>
<dbReference type="InterPro" id="IPR000073">
    <property type="entry name" value="AB_hydrolase_1"/>
</dbReference>
<feature type="domain" description="AB hydrolase-1" evidence="1">
    <location>
        <begin position="280"/>
        <end position="507"/>
    </location>
</feature>
<dbReference type="KEGG" id="cput:CONPUDRAFT_163154"/>
<dbReference type="InterPro" id="IPR050228">
    <property type="entry name" value="Carboxylesterase_BioH"/>
</dbReference>
<protein>
    <submittedName>
        <fullName evidence="2">Alpha beta-hydrolase</fullName>
    </submittedName>
</protein>
<organism evidence="2 3">
    <name type="scientific">Coniophora puteana (strain RWD-64-598)</name>
    <name type="common">Brown rot fungus</name>
    <dbReference type="NCBI Taxonomy" id="741705"/>
    <lineage>
        <taxon>Eukaryota</taxon>
        <taxon>Fungi</taxon>
        <taxon>Dikarya</taxon>
        <taxon>Basidiomycota</taxon>
        <taxon>Agaricomycotina</taxon>
        <taxon>Agaricomycetes</taxon>
        <taxon>Agaricomycetidae</taxon>
        <taxon>Boletales</taxon>
        <taxon>Coniophorineae</taxon>
        <taxon>Coniophoraceae</taxon>
        <taxon>Coniophora</taxon>
    </lineage>
</organism>
<dbReference type="Proteomes" id="UP000053558">
    <property type="component" value="Unassembled WGS sequence"/>
</dbReference>
<evidence type="ECO:0000259" key="1">
    <source>
        <dbReference type="Pfam" id="PF12697"/>
    </source>
</evidence>
<proteinExistence type="predicted"/>
<dbReference type="GeneID" id="19204871"/>
<dbReference type="OrthoDB" id="408373at2759"/>
<name>A0A5M3MXQ4_CONPW</name>
<dbReference type="AlphaFoldDB" id="A0A5M3MXQ4"/>
<dbReference type="Gene3D" id="3.40.50.1820">
    <property type="entry name" value="alpha/beta hydrolase"/>
    <property type="match status" value="2"/>
</dbReference>
<comment type="caution">
    <text evidence="2">The sequence shown here is derived from an EMBL/GenBank/DDBJ whole genome shotgun (WGS) entry which is preliminary data.</text>
</comment>
<dbReference type="PANTHER" id="PTHR43194">
    <property type="entry name" value="HYDROLASE ALPHA/BETA FOLD FAMILY"/>
    <property type="match status" value="1"/>
</dbReference>
<keyword evidence="3" id="KW-1185">Reference proteome</keyword>
<dbReference type="EMBL" id="JH711575">
    <property type="protein sequence ID" value="EIW83890.1"/>
    <property type="molecule type" value="Genomic_DNA"/>
</dbReference>
<dbReference type="RefSeq" id="XP_007765748.1">
    <property type="nucleotide sequence ID" value="XM_007767558.1"/>
</dbReference>
<dbReference type="InterPro" id="IPR029058">
    <property type="entry name" value="AB_hydrolase_fold"/>
</dbReference>
<dbReference type="GO" id="GO:0016787">
    <property type="term" value="F:hydrolase activity"/>
    <property type="evidence" value="ECO:0007669"/>
    <property type="project" value="UniProtKB-KW"/>
</dbReference>